<dbReference type="AlphaFoldDB" id="A0A0R2GZ87"/>
<feature type="compositionally biased region" description="Polar residues" evidence="1">
    <location>
        <begin position="112"/>
        <end position="125"/>
    </location>
</feature>
<dbReference type="Proteomes" id="UP000051992">
    <property type="component" value="Unassembled WGS sequence"/>
</dbReference>
<dbReference type="RefSeq" id="WP_057746823.1">
    <property type="nucleotide sequence ID" value="NZ_BJLU01000006.1"/>
</dbReference>
<proteinExistence type="predicted"/>
<feature type="region of interest" description="Disordered" evidence="1">
    <location>
        <begin position="210"/>
        <end position="248"/>
    </location>
</feature>
<dbReference type="PATRIC" id="fig|1629.5.peg.1324"/>
<feature type="compositionally biased region" description="Low complexity" evidence="1">
    <location>
        <begin position="76"/>
        <end position="99"/>
    </location>
</feature>
<feature type="region of interest" description="Disordered" evidence="1">
    <location>
        <begin position="31"/>
        <end position="133"/>
    </location>
</feature>
<keyword evidence="2" id="KW-0732">Signal</keyword>
<comment type="caution">
    <text evidence="3">The sequence shown here is derived from an EMBL/GenBank/DDBJ whole genome shotgun (WGS) entry which is preliminary data.</text>
</comment>
<accession>A0A0R2GZ87</accession>
<sequence>MYKNIKLYSVTLTAVLGISIATVAHADDTQQTATQPQTEQVDKAPVTDTANATQVSTASADKTEQASALTDKGTGTATSKPATSETTTTDTTVSTPITTNKTNGLVSEPTKSETPTQPSATSTVTPKIERSTTDGQWHGKTIKMLNGTTWYFTNGRVLDDNGIVVAYVGKDGTLITDNGEPFAELEGQYIIDGSGTKIGKLFESTVAPRFEQETPKAANKQASATGSNATTSTQPAPEKNSATVAPSVTNRAATLPDTSYEKNQSIVNIAILALVALSVGLAQHLIKYRH</sequence>
<feature type="chain" id="PRO_5043836882" evidence="2">
    <location>
        <begin position="27"/>
        <end position="290"/>
    </location>
</feature>
<dbReference type="OrthoDB" id="9994118at2"/>
<keyword evidence="4" id="KW-1185">Reference proteome</keyword>
<protein>
    <submittedName>
        <fullName evidence="3">Uncharacterized protein</fullName>
    </submittedName>
</protein>
<feature type="compositionally biased region" description="Low complexity" evidence="1">
    <location>
        <begin position="222"/>
        <end position="233"/>
    </location>
</feature>
<evidence type="ECO:0000256" key="1">
    <source>
        <dbReference type="SAM" id="MobiDB-lite"/>
    </source>
</evidence>
<name>A0A0R2GZ87_WEIVI</name>
<feature type="compositionally biased region" description="Polar residues" evidence="1">
    <location>
        <begin position="48"/>
        <end position="68"/>
    </location>
</feature>
<evidence type="ECO:0000313" key="3">
    <source>
        <dbReference type="EMBL" id="KRN45968.1"/>
    </source>
</evidence>
<dbReference type="EMBL" id="JQBM01000004">
    <property type="protein sequence ID" value="KRN45968.1"/>
    <property type="molecule type" value="Genomic_DNA"/>
</dbReference>
<evidence type="ECO:0000313" key="4">
    <source>
        <dbReference type="Proteomes" id="UP000051992"/>
    </source>
</evidence>
<gene>
    <name evidence="3" type="ORF">IV50_GL001311</name>
</gene>
<reference evidence="3 4" key="1">
    <citation type="journal article" date="2015" name="Genome Announc.">
        <title>Expanding the biotechnology potential of lactobacilli through comparative genomics of 213 strains and associated genera.</title>
        <authorList>
            <person name="Sun Z."/>
            <person name="Harris H.M."/>
            <person name="McCann A."/>
            <person name="Guo C."/>
            <person name="Argimon S."/>
            <person name="Zhang W."/>
            <person name="Yang X."/>
            <person name="Jeffery I.B."/>
            <person name="Cooney J.C."/>
            <person name="Kagawa T.F."/>
            <person name="Liu W."/>
            <person name="Song Y."/>
            <person name="Salvetti E."/>
            <person name="Wrobel A."/>
            <person name="Rasinkangas P."/>
            <person name="Parkhill J."/>
            <person name="Rea M.C."/>
            <person name="O'Sullivan O."/>
            <person name="Ritari J."/>
            <person name="Douillard F.P."/>
            <person name="Paul Ross R."/>
            <person name="Yang R."/>
            <person name="Briner A.E."/>
            <person name="Felis G.E."/>
            <person name="de Vos W.M."/>
            <person name="Barrangou R."/>
            <person name="Klaenhammer T.R."/>
            <person name="Caufield P.W."/>
            <person name="Cui Y."/>
            <person name="Zhang H."/>
            <person name="O'Toole P.W."/>
        </authorList>
    </citation>
    <scope>NUCLEOTIDE SEQUENCE [LARGE SCALE GENOMIC DNA]</scope>
    <source>
        <strain evidence="3 4">DSM 20410</strain>
    </source>
</reference>
<organism evidence="3 4">
    <name type="scientific">Weissella viridescens</name>
    <name type="common">Lactobacillus viridescens</name>
    <dbReference type="NCBI Taxonomy" id="1629"/>
    <lineage>
        <taxon>Bacteria</taxon>
        <taxon>Bacillati</taxon>
        <taxon>Bacillota</taxon>
        <taxon>Bacilli</taxon>
        <taxon>Lactobacillales</taxon>
        <taxon>Lactobacillaceae</taxon>
        <taxon>Weissella</taxon>
    </lineage>
</organism>
<evidence type="ECO:0000256" key="2">
    <source>
        <dbReference type="SAM" id="SignalP"/>
    </source>
</evidence>
<feature type="signal peptide" evidence="2">
    <location>
        <begin position="1"/>
        <end position="26"/>
    </location>
</feature>